<feature type="non-terminal residue" evidence="6">
    <location>
        <position position="1"/>
    </location>
</feature>
<dbReference type="PANTHER" id="PTHR32009:SF39">
    <property type="entry name" value="TIR DOMAIN-CONTAINING PROTEIN"/>
    <property type="match status" value="1"/>
</dbReference>
<gene>
    <name evidence="6" type="ORF">NF717_12460</name>
</gene>
<accession>A0A9X4NZC7</accession>
<evidence type="ECO:0000259" key="5">
    <source>
        <dbReference type="PROSITE" id="PS50104"/>
    </source>
</evidence>
<name>A0A9X4NZC7_9LACT</name>
<dbReference type="PANTHER" id="PTHR32009">
    <property type="entry name" value="TMV RESISTANCE PROTEIN N-LIKE"/>
    <property type="match status" value="1"/>
</dbReference>
<dbReference type="GO" id="GO:0061809">
    <property type="term" value="F:NAD+ nucleosidase activity, cyclic ADP-ribose generating"/>
    <property type="evidence" value="ECO:0007669"/>
    <property type="project" value="UniProtKB-EC"/>
</dbReference>
<organism evidence="6 7">
    <name type="scientific">Lactococcus formosensis</name>
    <dbReference type="NCBI Taxonomy" id="1281486"/>
    <lineage>
        <taxon>Bacteria</taxon>
        <taxon>Bacillati</taxon>
        <taxon>Bacillota</taxon>
        <taxon>Bacilli</taxon>
        <taxon>Lactobacillales</taxon>
        <taxon>Streptococcaceae</taxon>
        <taxon>Lactococcus</taxon>
    </lineage>
</organism>
<dbReference type="SUPFAM" id="SSF52200">
    <property type="entry name" value="Toll/Interleukin receptor TIR domain"/>
    <property type="match status" value="1"/>
</dbReference>
<keyword evidence="2" id="KW-0378">Hydrolase</keyword>
<dbReference type="Proteomes" id="UP001153199">
    <property type="component" value="Unassembled WGS sequence"/>
</dbReference>
<dbReference type="EMBL" id="JAMWFV010000248">
    <property type="protein sequence ID" value="MDG6146447.1"/>
    <property type="molecule type" value="Genomic_DNA"/>
</dbReference>
<evidence type="ECO:0000313" key="6">
    <source>
        <dbReference type="EMBL" id="MDG6146447.1"/>
    </source>
</evidence>
<dbReference type="EC" id="3.2.2.6" evidence="1"/>
<dbReference type="Gene3D" id="3.40.50.10140">
    <property type="entry name" value="Toll/interleukin-1 receptor homology (TIR) domain"/>
    <property type="match status" value="1"/>
</dbReference>
<keyword evidence="3" id="KW-0520">NAD</keyword>
<dbReference type="RefSeq" id="WP_279369236.1">
    <property type="nucleotide sequence ID" value="NZ_JAMWFV010000248.1"/>
</dbReference>
<keyword evidence="7" id="KW-1185">Reference proteome</keyword>
<dbReference type="AlphaFoldDB" id="A0A9X4NZC7"/>
<evidence type="ECO:0000256" key="4">
    <source>
        <dbReference type="ARBA" id="ARBA00047304"/>
    </source>
</evidence>
<feature type="non-terminal residue" evidence="6">
    <location>
        <position position="74"/>
    </location>
</feature>
<dbReference type="GO" id="GO:0007165">
    <property type="term" value="P:signal transduction"/>
    <property type="evidence" value="ECO:0007669"/>
    <property type="project" value="InterPro"/>
</dbReference>
<dbReference type="PROSITE" id="PS50104">
    <property type="entry name" value="TIR"/>
    <property type="match status" value="1"/>
</dbReference>
<comment type="caution">
    <text evidence="6">The sequence shown here is derived from an EMBL/GenBank/DDBJ whole genome shotgun (WGS) entry which is preliminary data.</text>
</comment>
<evidence type="ECO:0000256" key="2">
    <source>
        <dbReference type="ARBA" id="ARBA00022801"/>
    </source>
</evidence>
<protein>
    <recommendedName>
        <fullName evidence="1">ADP-ribosyl cyclase/cyclic ADP-ribose hydrolase</fullName>
        <ecNumber evidence="1">3.2.2.6</ecNumber>
    </recommendedName>
</protein>
<dbReference type="InterPro" id="IPR000157">
    <property type="entry name" value="TIR_dom"/>
</dbReference>
<proteinExistence type="predicted"/>
<keyword evidence="6" id="KW-0675">Receptor</keyword>
<reference evidence="6" key="1">
    <citation type="submission" date="2022-06" db="EMBL/GenBank/DDBJ databases">
        <title>Lactococcus from bovine mastitis in China.</title>
        <authorList>
            <person name="Lin Y."/>
            <person name="Han B."/>
        </authorList>
    </citation>
    <scope>NUCLEOTIDE SEQUENCE</scope>
    <source>
        <strain evidence="6">Ningxia-I-26</strain>
    </source>
</reference>
<dbReference type="Pfam" id="PF01582">
    <property type="entry name" value="TIR"/>
    <property type="match status" value="1"/>
</dbReference>
<feature type="domain" description="TIR" evidence="5">
    <location>
        <begin position="1"/>
        <end position="74"/>
    </location>
</feature>
<sequence length="74" mass="8374">TSIEESKLVIVIISINYLNSSWCLEQLAKAVECNKLILPVFDDVHPSELRLQNGSVAEAFFKHEKAFKDNPDKV</sequence>
<dbReference type="InterPro" id="IPR035897">
    <property type="entry name" value="Toll_tir_struct_dom_sf"/>
</dbReference>
<evidence type="ECO:0000313" key="7">
    <source>
        <dbReference type="Proteomes" id="UP001153199"/>
    </source>
</evidence>
<comment type="catalytic activity">
    <reaction evidence="4">
        <text>NAD(+) + H2O = ADP-D-ribose + nicotinamide + H(+)</text>
        <dbReference type="Rhea" id="RHEA:16301"/>
        <dbReference type="ChEBI" id="CHEBI:15377"/>
        <dbReference type="ChEBI" id="CHEBI:15378"/>
        <dbReference type="ChEBI" id="CHEBI:17154"/>
        <dbReference type="ChEBI" id="CHEBI:57540"/>
        <dbReference type="ChEBI" id="CHEBI:57967"/>
        <dbReference type="EC" id="3.2.2.6"/>
    </reaction>
    <physiologicalReaction direction="left-to-right" evidence="4">
        <dbReference type="Rhea" id="RHEA:16302"/>
    </physiologicalReaction>
</comment>
<evidence type="ECO:0000256" key="3">
    <source>
        <dbReference type="ARBA" id="ARBA00023027"/>
    </source>
</evidence>
<evidence type="ECO:0000256" key="1">
    <source>
        <dbReference type="ARBA" id="ARBA00011982"/>
    </source>
</evidence>